<dbReference type="GO" id="GO:0000139">
    <property type="term" value="C:Golgi membrane"/>
    <property type="evidence" value="ECO:0007669"/>
    <property type="project" value="UniProtKB-SubCell"/>
</dbReference>
<dbReference type="PANTHER" id="PTHR31646:SF1">
    <property type="entry name" value="ALPHA-1,2-MANNOSYLTRANSFERASE MNN2"/>
    <property type="match status" value="1"/>
</dbReference>
<gene>
    <name evidence="10" type="primary">MNN2</name>
    <name evidence="10" type="ORF">AMST5_03931</name>
</gene>
<evidence type="ECO:0000256" key="1">
    <source>
        <dbReference type="ARBA" id="ARBA00004394"/>
    </source>
</evidence>
<keyword evidence="6" id="KW-1133">Transmembrane helix</keyword>
<keyword evidence="5" id="KW-0735">Signal-anchor</keyword>
<sequence length="425" mass="47983">MTVEARFGRELAERLSSLSPYPESTFSGFGIVICAGGPAYFTNAYVLVHVLRRHLNCTLPIEVWHIGRREMSSRMALLLEDLDVSVVDATSEMNARGASFVDGWQLKSFALMWCRFQQALLLDADQVPIRDPAPIAEWPEFQQKGAVLWPDVSDLLAGNEIWEACGLPPRRMTSVESGQILIDKSRHWGALQIAFHLNERARYYYSMLYGDKDTFLLGMLLTNSPFALVPHRPMTDRGLCLYQRDFDGAPLFQHRTGAKWRYAGKQDELPGFLCADACLAALGELRRKWNGLVVDAPHRSENARNAEKRLFAGGGVAFLVLGQAPIRLELLAEGDIGDGRSVDRLNWHCEEDRGEIHLLISDAFGLTWRLAERPGGRWYGRSVVDPQIEAFASEALKVEDAKEDRRAWVRWPLLGQYSDTDELDF</sequence>
<dbReference type="PANTHER" id="PTHR31646">
    <property type="entry name" value="ALPHA-1,2-MANNOSYLTRANSFERASE MNN2"/>
    <property type="match status" value="1"/>
</dbReference>
<dbReference type="InterPro" id="IPR029044">
    <property type="entry name" value="Nucleotide-diphossugar_trans"/>
</dbReference>
<reference evidence="10" key="1">
    <citation type="submission" date="2023-07" db="EMBL/GenBank/DDBJ databases">
        <authorList>
            <person name="Pelsma A.J. K."/>
        </authorList>
    </citation>
    <scope>NUCLEOTIDE SEQUENCE</scope>
</reference>
<evidence type="ECO:0000256" key="3">
    <source>
        <dbReference type="ARBA" id="ARBA00022679"/>
    </source>
</evidence>
<evidence type="ECO:0000256" key="2">
    <source>
        <dbReference type="ARBA" id="ARBA00004606"/>
    </source>
</evidence>
<dbReference type="GO" id="GO:0000026">
    <property type="term" value="F:alpha-1,2-mannosyltransferase activity"/>
    <property type="evidence" value="ECO:0007669"/>
    <property type="project" value="TreeGrafter"/>
</dbReference>
<dbReference type="EMBL" id="OY288114">
    <property type="protein sequence ID" value="CAJ0889061.1"/>
    <property type="molecule type" value="Genomic_DNA"/>
</dbReference>
<organism evidence="10">
    <name type="scientific">freshwater sediment metagenome</name>
    <dbReference type="NCBI Taxonomy" id="556182"/>
    <lineage>
        <taxon>unclassified sequences</taxon>
        <taxon>metagenomes</taxon>
        <taxon>ecological metagenomes</taxon>
    </lineage>
</organism>
<accession>A0AA48M5H8</accession>
<evidence type="ECO:0000256" key="8">
    <source>
        <dbReference type="ARBA" id="ARBA00023136"/>
    </source>
</evidence>
<keyword evidence="3" id="KW-0808">Transferase</keyword>
<keyword evidence="8" id="KW-0472">Membrane</keyword>
<comment type="subcellular location">
    <subcellularLocation>
        <location evidence="9">Endomembrane system</location>
        <topology evidence="9">Single-pass membrane protein</topology>
    </subcellularLocation>
    <subcellularLocation>
        <location evidence="1">Golgi apparatus membrane</location>
    </subcellularLocation>
    <subcellularLocation>
        <location evidence="2">Membrane</location>
        <topology evidence="2">Single-pass type II membrane protein</topology>
    </subcellularLocation>
</comment>
<keyword evidence="7" id="KW-0333">Golgi apparatus</keyword>
<keyword evidence="4" id="KW-0812">Transmembrane</keyword>
<evidence type="ECO:0000313" key="10">
    <source>
        <dbReference type="EMBL" id="CAJ0889061.1"/>
    </source>
</evidence>
<evidence type="ECO:0000256" key="9">
    <source>
        <dbReference type="ARBA" id="ARBA00037847"/>
    </source>
</evidence>
<evidence type="ECO:0000256" key="6">
    <source>
        <dbReference type="ARBA" id="ARBA00022989"/>
    </source>
</evidence>
<evidence type="ECO:0000256" key="4">
    <source>
        <dbReference type="ARBA" id="ARBA00022692"/>
    </source>
</evidence>
<dbReference type="GO" id="GO:0046354">
    <property type="term" value="P:mannan biosynthetic process"/>
    <property type="evidence" value="ECO:0007669"/>
    <property type="project" value="TreeGrafter"/>
</dbReference>
<proteinExistence type="predicted"/>
<name>A0AA48M5H8_9ZZZZ</name>
<dbReference type="InterPro" id="IPR022751">
    <property type="entry name" value="Alpha_mannosyltransferase"/>
</dbReference>
<dbReference type="Pfam" id="PF11051">
    <property type="entry name" value="Mannosyl_trans3"/>
    <property type="match status" value="2"/>
</dbReference>
<evidence type="ECO:0000256" key="7">
    <source>
        <dbReference type="ARBA" id="ARBA00023034"/>
    </source>
</evidence>
<dbReference type="SUPFAM" id="SSF53448">
    <property type="entry name" value="Nucleotide-diphospho-sugar transferases"/>
    <property type="match status" value="1"/>
</dbReference>
<dbReference type="AlphaFoldDB" id="A0AA48M5H8"/>
<evidence type="ECO:0000256" key="5">
    <source>
        <dbReference type="ARBA" id="ARBA00022968"/>
    </source>
</evidence>
<protein>
    <submittedName>
        <fullName evidence="10">Alpha 1,2-mannosyltransferase</fullName>
    </submittedName>
</protein>